<evidence type="ECO:0000313" key="5">
    <source>
        <dbReference type="Proteomes" id="UP001144352"/>
    </source>
</evidence>
<dbReference type="GO" id="GO:0006508">
    <property type="term" value="P:proteolysis"/>
    <property type="evidence" value="ECO:0007669"/>
    <property type="project" value="UniProtKB-KW"/>
</dbReference>
<dbReference type="InterPro" id="IPR043504">
    <property type="entry name" value="Peptidase_S1_PA_chymotrypsin"/>
</dbReference>
<keyword evidence="3" id="KW-0378">Hydrolase</keyword>
<reference evidence="4" key="1">
    <citation type="submission" date="2022-12" db="EMBL/GenBank/DDBJ databases">
        <title>Reference genome sequencing for broad-spectrum identification of bacterial and archaeal isolates by mass spectrometry.</title>
        <authorList>
            <person name="Sekiguchi Y."/>
            <person name="Tourlousse D.M."/>
        </authorList>
    </citation>
    <scope>NUCLEOTIDE SEQUENCE</scope>
    <source>
        <strain evidence="4">H2</strain>
    </source>
</reference>
<organism evidence="4 5">
    <name type="scientific">Geobacter hydrogenophilus</name>
    <dbReference type="NCBI Taxonomy" id="40983"/>
    <lineage>
        <taxon>Bacteria</taxon>
        <taxon>Pseudomonadati</taxon>
        <taxon>Thermodesulfobacteriota</taxon>
        <taxon>Desulfuromonadia</taxon>
        <taxon>Geobacterales</taxon>
        <taxon>Geobacteraceae</taxon>
        <taxon>Geobacter</taxon>
    </lineage>
</organism>
<evidence type="ECO:0000256" key="3">
    <source>
        <dbReference type="ARBA" id="ARBA00022801"/>
    </source>
</evidence>
<evidence type="ECO:0008006" key="6">
    <source>
        <dbReference type="Google" id="ProtNLM"/>
    </source>
</evidence>
<dbReference type="PANTHER" id="PTHR43343:SF3">
    <property type="entry name" value="PROTEASE DO-LIKE 8, CHLOROPLASTIC"/>
    <property type="match status" value="1"/>
</dbReference>
<dbReference type="InterPro" id="IPR051201">
    <property type="entry name" value="Chloro_Bact_Ser_Proteases"/>
</dbReference>
<dbReference type="Gene3D" id="2.40.10.10">
    <property type="entry name" value="Trypsin-like serine proteases"/>
    <property type="match status" value="2"/>
</dbReference>
<sequence>MFFNRMQKGNFMMNDLSGISRISSLAMAAALAVAGLSCDVLPVYAGHPGPVKQQVASVPDMLEQALPAIVTIGVFEGSDIGTAYGFASTASDIAYAKSLDLSGVQSSGSGFVVERGGKKYIVTNAHVIDDAADQSGSIAAFSINRTRYPVRVIGADSFYDVAVLEFTDRQPGTELSVIDFRKDEPRIGEQVFAIGNPLGDFPYTVTQGIIGGKNRVRGGMTGKFGYLQSSATTIWGNSGGPLIDAAGEVVGINTQIEIVERKFGTFVQPQLNFALESGIARRVVDDLIEQGRVVRAYMGLTLTNRVGKDKTVAETAHPRISGIVPGGPGAEALKGREGYALAKINGVTIRNVEEALGEFEKVRPGDRVTLELEENKERSQVSFVAGELSQRQHGELASYFLRSFASLDLKRGTDSVIIEPSPTCGDSNNPVSCGNRAVFAELDRKSDDYEELEGCHEDYRITAAGVVIGLKDDRYKVWRVRNLANLGLIIRLAALNGSVSVSGKVDDERSIVTMLLTDDGGETVLKTLIY</sequence>
<dbReference type="InterPro" id="IPR001940">
    <property type="entry name" value="Peptidase_S1C"/>
</dbReference>
<evidence type="ECO:0000256" key="2">
    <source>
        <dbReference type="ARBA" id="ARBA00022670"/>
    </source>
</evidence>
<dbReference type="SUPFAM" id="SSF50156">
    <property type="entry name" value="PDZ domain-like"/>
    <property type="match status" value="1"/>
</dbReference>
<dbReference type="InterPro" id="IPR036034">
    <property type="entry name" value="PDZ_sf"/>
</dbReference>
<dbReference type="Gene3D" id="2.30.42.10">
    <property type="match status" value="1"/>
</dbReference>
<comment type="similarity">
    <text evidence="1">Belongs to the peptidase S1C family.</text>
</comment>
<dbReference type="AlphaFoldDB" id="A0A9W6FXY4"/>
<dbReference type="Proteomes" id="UP001144352">
    <property type="component" value="Unassembled WGS sequence"/>
</dbReference>
<comment type="caution">
    <text evidence="4">The sequence shown here is derived from an EMBL/GenBank/DDBJ whole genome shotgun (WGS) entry which is preliminary data.</text>
</comment>
<evidence type="ECO:0000313" key="4">
    <source>
        <dbReference type="EMBL" id="GLI36877.1"/>
    </source>
</evidence>
<gene>
    <name evidence="4" type="ORF">GHYDROH2_03780</name>
</gene>
<dbReference type="GO" id="GO:0004252">
    <property type="term" value="F:serine-type endopeptidase activity"/>
    <property type="evidence" value="ECO:0007669"/>
    <property type="project" value="InterPro"/>
</dbReference>
<protein>
    <recommendedName>
        <fullName evidence="6">PDZ domain-containing protein</fullName>
    </recommendedName>
</protein>
<dbReference type="PRINTS" id="PR00834">
    <property type="entry name" value="PROTEASES2C"/>
</dbReference>
<keyword evidence="2" id="KW-0645">Protease</keyword>
<dbReference type="EMBL" id="BSDS01000001">
    <property type="protein sequence ID" value="GLI36877.1"/>
    <property type="molecule type" value="Genomic_DNA"/>
</dbReference>
<proteinExistence type="inferred from homology"/>
<dbReference type="InterPro" id="IPR009003">
    <property type="entry name" value="Peptidase_S1_PA"/>
</dbReference>
<dbReference type="Pfam" id="PF13365">
    <property type="entry name" value="Trypsin_2"/>
    <property type="match status" value="1"/>
</dbReference>
<name>A0A9W6FXY4_9BACT</name>
<dbReference type="RefSeq" id="WP_214187224.1">
    <property type="nucleotide sequence ID" value="NZ_BSDS01000001.1"/>
</dbReference>
<accession>A0A9W6FXY4</accession>
<dbReference type="SUPFAM" id="SSF50494">
    <property type="entry name" value="Trypsin-like serine proteases"/>
    <property type="match status" value="1"/>
</dbReference>
<evidence type="ECO:0000256" key="1">
    <source>
        <dbReference type="ARBA" id="ARBA00010541"/>
    </source>
</evidence>
<keyword evidence="5" id="KW-1185">Reference proteome</keyword>
<dbReference type="PANTHER" id="PTHR43343">
    <property type="entry name" value="PEPTIDASE S12"/>
    <property type="match status" value="1"/>
</dbReference>